<keyword evidence="1" id="KW-0812">Transmembrane</keyword>
<protein>
    <recommendedName>
        <fullName evidence="4">DUF4307 domain-containing protein</fullName>
    </recommendedName>
</protein>
<reference evidence="2 3" key="1">
    <citation type="submission" date="2020-08" db="EMBL/GenBank/DDBJ databases">
        <title>Sequencing the genomes of 1000 actinobacteria strains.</title>
        <authorList>
            <person name="Klenk H.-P."/>
        </authorList>
    </citation>
    <scope>NUCLEOTIDE SEQUENCE [LARGE SCALE GENOMIC DNA]</scope>
    <source>
        <strain evidence="2 3">DSM 45258</strain>
    </source>
</reference>
<sequence>MSTSRPAPLGRYPSARSGRRMPRWAVVALATVFATVLGVVVYLGYRPLVSAPITAERLGYEILDESTLKIRFKVTRDEPGQEVVCVVRARSRDGSETGRREIYVPPSDSDAVEVTTHIVTSQPPGMGDVYGCSADVPAYLTR</sequence>
<dbReference type="InterPro" id="IPR025443">
    <property type="entry name" value="DUF4307"/>
</dbReference>
<keyword evidence="1" id="KW-0472">Membrane</keyword>
<organism evidence="2 3">
    <name type="scientific">Hoyosella altamirensis</name>
    <dbReference type="NCBI Taxonomy" id="616997"/>
    <lineage>
        <taxon>Bacteria</taxon>
        <taxon>Bacillati</taxon>
        <taxon>Actinomycetota</taxon>
        <taxon>Actinomycetes</taxon>
        <taxon>Mycobacteriales</taxon>
        <taxon>Hoyosellaceae</taxon>
        <taxon>Hoyosella</taxon>
    </lineage>
</organism>
<dbReference type="Pfam" id="PF14155">
    <property type="entry name" value="DUF4307"/>
    <property type="match status" value="1"/>
</dbReference>
<dbReference type="Proteomes" id="UP000567922">
    <property type="component" value="Unassembled WGS sequence"/>
</dbReference>
<dbReference type="RefSeq" id="WP_064439691.1">
    <property type="nucleotide sequence ID" value="NZ_BDDI01000005.1"/>
</dbReference>
<evidence type="ECO:0000256" key="1">
    <source>
        <dbReference type="SAM" id="Phobius"/>
    </source>
</evidence>
<dbReference type="EMBL" id="JACHWS010000001">
    <property type="protein sequence ID" value="MBB3036026.1"/>
    <property type="molecule type" value="Genomic_DNA"/>
</dbReference>
<keyword evidence="1" id="KW-1133">Transmembrane helix</keyword>
<keyword evidence="3" id="KW-1185">Reference proteome</keyword>
<evidence type="ECO:0000313" key="2">
    <source>
        <dbReference type="EMBL" id="MBB3036026.1"/>
    </source>
</evidence>
<evidence type="ECO:0000313" key="3">
    <source>
        <dbReference type="Proteomes" id="UP000567922"/>
    </source>
</evidence>
<feature type="transmembrane region" description="Helical" evidence="1">
    <location>
        <begin position="21"/>
        <end position="45"/>
    </location>
</feature>
<dbReference type="AlphaFoldDB" id="A0A839RIQ6"/>
<accession>A0A839RIQ6</accession>
<name>A0A839RIQ6_9ACTN</name>
<proteinExistence type="predicted"/>
<gene>
    <name evidence="2" type="ORF">FHU29_000460</name>
</gene>
<evidence type="ECO:0008006" key="4">
    <source>
        <dbReference type="Google" id="ProtNLM"/>
    </source>
</evidence>
<comment type="caution">
    <text evidence="2">The sequence shown here is derived from an EMBL/GenBank/DDBJ whole genome shotgun (WGS) entry which is preliminary data.</text>
</comment>